<dbReference type="Proteomes" id="UP000309117">
    <property type="component" value="Unassembled WGS sequence"/>
</dbReference>
<organism evidence="1 2">
    <name type="scientific">Lactobacillus intestinalis</name>
    <dbReference type="NCBI Taxonomy" id="151781"/>
    <lineage>
        <taxon>Bacteria</taxon>
        <taxon>Bacillati</taxon>
        <taxon>Bacillota</taxon>
        <taxon>Bacilli</taxon>
        <taxon>Lactobacillales</taxon>
        <taxon>Lactobacillaceae</taxon>
        <taxon>Lactobacillus</taxon>
    </lineage>
</organism>
<dbReference type="GeneID" id="75117329"/>
<evidence type="ECO:0000313" key="2">
    <source>
        <dbReference type="Proteomes" id="UP000309117"/>
    </source>
</evidence>
<gene>
    <name evidence="1" type="ORF">E5351_08455</name>
</gene>
<protein>
    <submittedName>
        <fullName evidence="1">Uncharacterized protein</fullName>
    </submittedName>
</protein>
<accession>A0A4V3RDB3</accession>
<sequence length="77" mass="8861">MARKKIELNETTQTLVTKYIEDTGIDFNELANKALKDYIVNKLTPNEVKAALKNSGKEPSKFLDEILQNNIHKDWNL</sequence>
<dbReference type="AlphaFoldDB" id="A0A4V3RDB3"/>
<evidence type="ECO:0000313" key="1">
    <source>
        <dbReference type="EMBL" id="TGY11990.1"/>
    </source>
</evidence>
<dbReference type="RefSeq" id="WP_004040025.1">
    <property type="nucleotide sequence ID" value="NZ_AQFR02000003.1"/>
</dbReference>
<dbReference type="EMBL" id="SRYV01000016">
    <property type="protein sequence ID" value="TGY11990.1"/>
    <property type="molecule type" value="Genomic_DNA"/>
</dbReference>
<reference evidence="1 2" key="1">
    <citation type="submission" date="2019-04" db="EMBL/GenBank/DDBJ databases">
        <title>Microbes associate with the intestines of laboratory mice.</title>
        <authorList>
            <person name="Navarre W."/>
            <person name="Wong E."/>
            <person name="Huang K."/>
            <person name="Tropini C."/>
            <person name="Ng K."/>
            <person name="Yu B."/>
        </authorList>
    </citation>
    <scope>NUCLEOTIDE SEQUENCE [LARGE SCALE GENOMIC DNA]</scope>
    <source>
        <strain evidence="1 2">NM61_E11</strain>
    </source>
</reference>
<name>A0A4V3RDB3_9LACO</name>
<proteinExistence type="predicted"/>
<comment type="caution">
    <text evidence="1">The sequence shown here is derived from an EMBL/GenBank/DDBJ whole genome shotgun (WGS) entry which is preliminary data.</text>
</comment>